<name>A0ABV9QKT6_9FIRM</name>
<evidence type="ECO:0000256" key="1">
    <source>
        <dbReference type="ARBA" id="ARBA00023004"/>
    </source>
</evidence>
<protein>
    <submittedName>
        <fullName evidence="3">Ferrous iron transport protein A</fullName>
    </submittedName>
</protein>
<evidence type="ECO:0000313" key="4">
    <source>
        <dbReference type="Proteomes" id="UP001595916"/>
    </source>
</evidence>
<keyword evidence="4" id="KW-1185">Reference proteome</keyword>
<dbReference type="Pfam" id="PF04023">
    <property type="entry name" value="FeoA"/>
    <property type="match status" value="1"/>
</dbReference>
<dbReference type="Gene3D" id="2.30.30.90">
    <property type="match status" value="1"/>
</dbReference>
<accession>A0ABV9QKT6</accession>
<proteinExistence type="predicted"/>
<dbReference type="InterPro" id="IPR038157">
    <property type="entry name" value="FeoA_core_dom"/>
</dbReference>
<evidence type="ECO:0000259" key="2">
    <source>
        <dbReference type="SMART" id="SM00899"/>
    </source>
</evidence>
<dbReference type="PANTHER" id="PTHR43151:SF1">
    <property type="entry name" value="SSR2333 PROTEIN"/>
    <property type="match status" value="1"/>
</dbReference>
<dbReference type="EMBL" id="JBHSHL010000017">
    <property type="protein sequence ID" value="MFC4804518.1"/>
    <property type="molecule type" value="Genomic_DNA"/>
</dbReference>
<reference evidence="4" key="1">
    <citation type="journal article" date="2019" name="Int. J. Syst. Evol. Microbiol.">
        <title>The Global Catalogue of Microorganisms (GCM) 10K type strain sequencing project: providing services to taxonomists for standard genome sequencing and annotation.</title>
        <authorList>
            <consortium name="The Broad Institute Genomics Platform"/>
            <consortium name="The Broad Institute Genome Sequencing Center for Infectious Disease"/>
            <person name="Wu L."/>
            <person name="Ma J."/>
        </authorList>
    </citation>
    <scope>NUCLEOTIDE SEQUENCE [LARGE SCALE GENOMIC DNA]</scope>
    <source>
        <strain evidence="4">CCUG 46385</strain>
    </source>
</reference>
<dbReference type="InterPro" id="IPR053184">
    <property type="entry name" value="FeoA-like"/>
</dbReference>
<keyword evidence="1" id="KW-0408">Iron</keyword>
<dbReference type="SUPFAM" id="SSF50037">
    <property type="entry name" value="C-terminal domain of transcriptional repressors"/>
    <property type="match status" value="1"/>
</dbReference>
<dbReference type="PANTHER" id="PTHR43151">
    <property type="entry name" value="FEOA FAMILY PROTEIN"/>
    <property type="match status" value="1"/>
</dbReference>
<sequence>MPISFASVGDTLIILEIRGSEETKRHLESLGFVKGEVVTIVSKNAGNLIIAIKDSRLAINHSMSSKIIVESR</sequence>
<evidence type="ECO:0000313" key="3">
    <source>
        <dbReference type="EMBL" id="MFC4804518.1"/>
    </source>
</evidence>
<organism evidence="3 4">
    <name type="scientific">Filifactor villosus</name>
    <dbReference type="NCBI Taxonomy" id="29374"/>
    <lineage>
        <taxon>Bacteria</taxon>
        <taxon>Bacillati</taxon>
        <taxon>Bacillota</taxon>
        <taxon>Clostridia</taxon>
        <taxon>Peptostreptococcales</taxon>
        <taxon>Filifactoraceae</taxon>
        <taxon>Filifactor</taxon>
    </lineage>
</organism>
<comment type="caution">
    <text evidence="3">The sequence shown here is derived from an EMBL/GenBank/DDBJ whole genome shotgun (WGS) entry which is preliminary data.</text>
</comment>
<dbReference type="InterPro" id="IPR007167">
    <property type="entry name" value="Fe-transptr_FeoA-like"/>
</dbReference>
<gene>
    <name evidence="3" type="ORF">ACFO4R_05415</name>
</gene>
<feature type="domain" description="Ferrous iron transporter FeoA-like" evidence="2">
    <location>
        <begin position="1"/>
        <end position="71"/>
    </location>
</feature>
<dbReference type="Proteomes" id="UP001595916">
    <property type="component" value="Unassembled WGS sequence"/>
</dbReference>
<dbReference type="InterPro" id="IPR008988">
    <property type="entry name" value="Transcriptional_repressor_C"/>
</dbReference>
<dbReference type="RefSeq" id="WP_379788028.1">
    <property type="nucleotide sequence ID" value="NZ_JBHSHL010000017.1"/>
</dbReference>
<dbReference type="SMART" id="SM00899">
    <property type="entry name" value="FeoA"/>
    <property type="match status" value="1"/>
</dbReference>